<keyword evidence="2" id="KW-0255">Endonuclease</keyword>
<dbReference type="SMART" id="SM00507">
    <property type="entry name" value="HNHc"/>
    <property type="match status" value="1"/>
</dbReference>
<organism evidence="2 3">
    <name type="scientific">Pseudogemmobacter faecipullorum</name>
    <dbReference type="NCBI Taxonomy" id="2755041"/>
    <lineage>
        <taxon>Bacteria</taxon>
        <taxon>Pseudomonadati</taxon>
        <taxon>Pseudomonadota</taxon>
        <taxon>Alphaproteobacteria</taxon>
        <taxon>Rhodobacterales</taxon>
        <taxon>Paracoccaceae</taxon>
        <taxon>Pseudogemmobacter</taxon>
    </lineage>
</organism>
<keyword evidence="2" id="KW-0540">Nuclease</keyword>
<gene>
    <name evidence="2" type="ORF">H0485_20010</name>
</gene>
<dbReference type="EMBL" id="JACDXX010000035">
    <property type="protein sequence ID" value="MCB5412260.1"/>
    <property type="molecule type" value="Genomic_DNA"/>
</dbReference>
<protein>
    <submittedName>
        <fullName evidence="2">HNH endonuclease</fullName>
    </submittedName>
</protein>
<feature type="domain" description="HNH nuclease" evidence="1">
    <location>
        <begin position="50"/>
        <end position="105"/>
    </location>
</feature>
<name>A0ABS8CSY5_9RHOB</name>
<evidence type="ECO:0000259" key="1">
    <source>
        <dbReference type="SMART" id="SM00507"/>
    </source>
</evidence>
<accession>A0ABS8CSY5</accession>
<sequence>MGRLKQVPSRFVVAPRRLAAAPQSEADRSRQRRIETPWRKWYDTARWKRLRWAVLEEALFTCRFCGHLEGEPSMLVADHVKPHRGDEQLFWDRGNLQCLCKGCHDRVKQAEERRGG</sequence>
<dbReference type="PANTHER" id="PTHR41286">
    <property type="entry name" value="HNH NUCLEASE YAJD-RELATED"/>
    <property type="match status" value="1"/>
</dbReference>
<dbReference type="PANTHER" id="PTHR41286:SF1">
    <property type="entry name" value="HNH NUCLEASE YAJD-RELATED"/>
    <property type="match status" value="1"/>
</dbReference>
<dbReference type="GO" id="GO:0004519">
    <property type="term" value="F:endonuclease activity"/>
    <property type="evidence" value="ECO:0007669"/>
    <property type="project" value="UniProtKB-KW"/>
</dbReference>
<dbReference type="Proteomes" id="UP001198571">
    <property type="component" value="Unassembled WGS sequence"/>
</dbReference>
<reference evidence="2 3" key="1">
    <citation type="submission" date="2020-07" db="EMBL/GenBank/DDBJ databases">
        <title>Pseudogemmobacter sp. nov., isolated from poultry manure in Taiwan.</title>
        <authorList>
            <person name="Lin S.-Y."/>
            <person name="Tang Y.-S."/>
            <person name="Young C.-C."/>
        </authorList>
    </citation>
    <scope>NUCLEOTIDE SEQUENCE [LARGE SCALE GENOMIC DNA]</scope>
    <source>
        <strain evidence="2 3">CC-YST710</strain>
    </source>
</reference>
<evidence type="ECO:0000313" key="2">
    <source>
        <dbReference type="EMBL" id="MCB5412260.1"/>
    </source>
</evidence>
<dbReference type="InterPro" id="IPR003615">
    <property type="entry name" value="HNH_nuc"/>
</dbReference>
<proteinExistence type="predicted"/>
<evidence type="ECO:0000313" key="3">
    <source>
        <dbReference type="Proteomes" id="UP001198571"/>
    </source>
</evidence>
<keyword evidence="2" id="KW-0378">Hydrolase</keyword>
<keyword evidence="3" id="KW-1185">Reference proteome</keyword>
<comment type="caution">
    <text evidence="2">The sequence shown here is derived from an EMBL/GenBank/DDBJ whole genome shotgun (WGS) entry which is preliminary data.</text>
</comment>
<dbReference type="Gene3D" id="1.10.30.50">
    <property type="match status" value="1"/>
</dbReference>
<dbReference type="CDD" id="cd00085">
    <property type="entry name" value="HNHc"/>
    <property type="match status" value="1"/>
</dbReference>